<feature type="transmembrane region" description="Helical" evidence="4">
    <location>
        <begin position="137"/>
        <end position="156"/>
    </location>
</feature>
<comment type="caution">
    <text evidence="6">The sequence shown here is derived from an EMBL/GenBank/DDBJ whole genome shotgun (WGS) entry which is preliminary data.</text>
</comment>
<dbReference type="Gene3D" id="1.20.1250.20">
    <property type="entry name" value="MFS general substrate transporter like domains"/>
    <property type="match status" value="1"/>
</dbReference>
<feature type="domain" description="Major facilitator superfamily (MFS) profile" evidence="5">
    <location>
        <begin position="14"/>
        <end position="393"/>
    </location>
</feature>
<feature type="transmembrane region" description="Helical" evidence="4">
    <location>
        <begin position="341"/>
        <end position="361"/>
    </location>
</feature>
<dbReference type="Proteomes" id="UP000322181">
    <property type="component" value="Unassembled WGS sequence"/>
</dbReference>
<dbReference type="RefSeq" id="WP_150384547.1">
    <property type="nucleotide sequence ID" value="NZ_BAAAFS010000001.1"/>
</dbReference>
<feature type="transmembrane region" description="Helical" evidence="4">
    <location>
        <begin position="104"/>
        <end position="125"/>
    </location>
</feature>
<evidence type="ECO:0000259" key="5">
    <source>
        <dbReference type="PROSITE" id="PS50850"/>
    </source>
</evidence>
<accession>A0A5M9R704</accession>
<evidence type="ECO:0000313" key="6">
    <source>
        <dbReference type="EMBL" id="KAA8716353.1"/>
    </source>
</evidence>
<evidence type="ECO:0000313" key="7">
    <source>
        <dbReference type="Proteomes" id="UP000322181"/>
    </source>
</evidence>
<evidence type="ECO:0000256" key="2">
    <source>
        <dbReference type="ARBA" id="ARBA00022989"/>
    </source>
</evidence>
<dbReference type="GO" id="GO:0022857">
    <property type="term" value="F:transmembrane transporter activity"/>
    <property type="evidence" value="ECO:0007669"/>
    <property type="project" value="InterPro"/>
</dbReference>
<organism evidence="6 7">
    <name type="scientific">Morganella psychrotolerans</name>
    <dbReference type="NCBI Taxonomy" id="368603"/>
    <lineage>
        <taxon>Bacteria</taxon>
        <taxon>Pseudomonadati</taxon>
        <taxon>Pseudomonadota</taxon>
        <taxon>Gammaproteobacteria</taxon>
        <taxon>Enterobacterales</taxon>
        <taxon>Morganellaceae</taxon>
        <taxon>Morganella</taxon>
    </lineage>
</organism>
<feature type="transmembrane region" description="Helical" evidence="4">
    <location>
        <begin position="293"/>
        <end position="320"/>
    </location>
</feature>
<feature type="transmembrane region" description="Helical" evidence="4">
    <location>
        <begin position="12"/>
        <end position="31"/>
    </location>
</feature>
<feature type="transmembrane region" description="Helical" evidence="4">
    <location>
        <begin position="220"/>
        <end position="240"/>
    </location>
</feature>
<evidence type="ECO:0000256" key="1">
    <source>
        <dbReference type="ARBA" id="ARBA00022692"/>
    </source>
</evidence>
<dbReference type="EMBL" id="VXKB01000001">
    <property type="protein sequence ID" value="KAA8716353.1"/>
    <property type="molecule type" value="Genomic_DNA"/>
</dbReference>
<dbReference type="InterPro" id="IPR020846">
    <property type="entry name" value="MFS_dom"/>
</dbReference>
<dbReference type="PROSITE" id="PS50850">
    <property type="entry name" value="MFS"/>
    <property type="match status" value="1"/>
</dbReference>
<keyword evidence="1 4" id="KW-0812">Transmembrane</keyword>
<keyword evidence="3 4" id="KW-0472">Membrane</keyword>
<dbReference type="SUPFAM" id="SSF103473">
    <property type="entry name" value="MFS general substrate transporter"/>
    <property type="match status" value="1"/>
</dbReference>
<feature type="transmembrane region" description="Helical" evidence="4">
    <location>
        <begin position="80"/>
        <end position="98"/>
    </location>
</feature>
<dbReference type="PANTHER" id="PTHR42910">
    <property type="entry name" value="TRANSPORTER SCO4007-RELATED"/>
    <property type="match status" value="1"/>
</dbReference>
<protein>
    <submittedName>
        <fullName evidence="6">MFS transporter</fullName>
    </submittedName>
</protein>
<gene>
    <name evidence="6" type="ORF">F4V73_00165</name>
</gene>
<feature type="transmembrane region" description="Helical" evidence="4">
    <location>
        <begin position="43"/>
        <end position="68"/>
    </location>
</feature>
<dbReference type="PANTHER" id="PTHR42910:SF1">
    <property type="entry name" value="MAJOR FACILITATOR SUPERFAMILY (MFS) PROFILE DOMAIN-CONTAINING PROTEIN"/>
    <property type="match status" value="1"/>
</dbReference>
<evidence type="ECO:0000256" key="4">
    <source>
        <dbReference type="SAM" id="Phobius"/>
    </source>
</evidence>
<dbReference type="InterPro" id="IPR011701">
    <property type="entry name" value="MFS"/>
</dbReference>
<dbReference type="AlphaFoldDB" id="A0A5M9R704"/>
<dbReference type="Pfam" id="PF07690">
    <property type="entry name" value="MFS_1"/>
    <property type="match status" value="1"/>
</dbReference>
<feature type="transmembrane region" description="Helical" evidence="4">
    <location>
        <begin position="252"/>
        <end position="273"/>
    </location>
</feature>
<dbReference type="CDD" id="cd17324">
    <property type="entry name" value="MFS_NepI_like"/>
    <property type="match status" value="1"/>
</dbReference>
<sequence length="411" mass="43635">MKKKTPDAVLTPGLICLMAIATGLLVASNYYSQPLLDTIATQFGVTAGMAGFIVTAAQLSYAAGLMFIVPLGDKFERRNLIVTMTLLSAIGLLISAMSQTLWQLLLGTALAGMFSVVAQVLIPLAATLAKPQHRGKAVGIIMSGLLLGILLARTVAGVLAEFGGWRTIYWVASGLLVLLALILWFRLPQYKQVSNLKYRQLLVSIVVLFVRTPVLRVRAALGAIAFASFGLLWTSMAFLLSSDPFNYSESTIGLFGLAGAAGALMAGQAGRFVDKGKGRQTTSAGLLLLLLSWVPIAFAGYSVAAFIAGVVILDLAVQAIHVTNQSTLYRMMPEARSRLTAGYMTCYFLGGALGSLLSGYAYSHYGWIGVCYSGGALSVTGLVIWLAGKKHDVPQITDTSCRQHAPDNASL</sequence>
<name>A0A5M9R704_9GAMM</name>
<feature type="transmembrane region" description="Helical" evidence="4">
    <location>
        <begin position="168"/>
        <end position="186"/>
    </location>
</feature>
<keyword evidence="2 4" id="KW-1133">Transmembrane helix</keyword>
<reference evidence="6 7" key="1">
    <citation type="submission" date="2019-09" db="EMBL/GenBank/DDBJ databases">
        <title>Draft genome sequence of various Type strains from the CCUG.</title>
        <authorList>
            <person name="Pineiro-Iglesias B."/>
            <person name="Tunovic T."/>
            <person name="Unosson C."/>
            <person name="Inganas E."/>
            <person name="Ohlen M."/>
            <person name="Cardew S."/>
            <person name="Jensie-Markopoulos S."/>
            <person name="Salva-Serra F."/>
            <person name="Jaen-Luchoro D."/>
            <person name="Karlsson R."/>
            <person name="Svensson-Stadler L."/>
            <person name="Chun J."/>
            <person name="Moore E."/>
        </authorList>
    </citation>
    <scope>NUCLEOTIDE SEQUENCE [LARGE SCALE GENOMIC DNA]</scope>
    <source>
        <strain evidence="6 7">CCUG 53682T</strain>
    </source>
</reference>
<evidence type="ECO:0000256" key="3">
    <source>
        <dbReference type="ARBA" id="ARBA00023136"/>
    </source>
</evidence>
<dbReference type="InterPro" id="IPR036259">
    <property type="entry name" value="MFS_trans_sf"/>
</dbReference>
<proteinExistence type="predicted"/>
<feature type="transmembrane region" description="Helical" evidence="4">
    <location>
        <begin position="367"/>
        <end position="387"/>
    </location>
</feature>